<dbReference type="AlphaFoldDB" id="A0A0L0FPW4"/>
<dbReference type="GeneID" id="25909238"/>
<sequence length="253" mass="28182">MQPFRNTLELLIMISIARLACGAPASYAAKVPEVNIVQNQSRIQYHSLMTRQSRCKINQVRNDSGECECAVDYPIWNELKDYCVDDCPSGSILRNSECRCKDLDQVWSDAEFACIDHSIDIVTDTSDGEDEFEELESNTSSTTCGEEYISSDCDNRSDFETRKSCCVAEGCEEFDECSAELCCGVWVRPATAAMSFVSESMDGDSLLRCEAVIDETTCKEDGMVLLKRQRCCFDDTCDAQLEVCSAEVCCGDD</sequence>
<evidence type="ECO:0000313" key="3">
    <source>
        <dbReference type="Proteomes" id="UP000054560"/>
    </source>
</evidence>
<gene>
    <name evidence="2" type="ORF">SARC_08734</name>
</gene>
<evidence type="ECO:0000256" key="1">
    <source>
        <dbReference type="SAM" id="SignalP"/>
    </source>
</evidence>
<protein>
    <submittedName>
        <fullName evidence="2">Uncharacterized protein</fullName>
    </submittedName>
</protein>
<organism evidence="2 3">
    <name type="scientific">Sphaeroforma arctica JP610</name>
    <dbReference type="NCBI Taxonomy" id="667725"/>
    <lineage>
        <taxon>Eukaryota</taxon>
        <taxon>Ichthyosporea</taxon>
        <taxon>Ichthyophonida</taxon>
        <taxon>Sphaeroforma</taxon>
    </lineage>
</organism>
<feature type="chain" id="PRO_5005538821" evidence="1">
    <location>
        <begin position="23"/>
        <end position="253"/>
    </location>
</feature>
<name>A0A0L0FPW4_9EUKA</name>
<evidence type="ECO:0000313" key="2">
    <source>
        <dbReference type="EMBL" id="KNC78850.1"/>
    </source>
</evidence>
<accession>A0A0L0FPW4</accession>
<dbReference type="EMBL" id="KQ242412">
    <property type="protein sequence ID" value="KNC78850.1"/>
    <property type="molecule type" value="Genomic_DNA"/>
</dbReference>
<keyword evidence="1" id="KW-0732">Signal</keyword>
<dbReference type="RefSeq" id="XP_014152752.1">
    <property type="nucleotide sequence ID" value="XM_014297277.1"/>
</dbReference>
<feature type="signal peptide" evidence="1">
    <location>
        <begin position="1"/>
        <end position="22"/>
    </location>
</feature>
<dbReference type="Proteomes" id="UP000054560">
    <property type="component" value="Unassembled WGS sequence"/>
</dbReference>
<keyword evidence="3" id="KW-1185">Reference proteome</keyword>
<proteinExistence type="predicted"/>
<reference evidence="2 3" key="1">
    <citation type="submission" date="2011-02" db="EMBL/GenBank/DDBJ databases">
        <title>The Genome Sequence of Sphaeroforma arctica JP610.</title>
        <authorList>
            <consortium name="The Broad Institute Genome Sequencing Platform"/>
            <person name="Russ C."/>
            <person name="Cuomo C."/>
            <person name="Young S.K."/>
            <person name="Zeng Q."/>
            <person name="Gargeya S."/>
            <person name="Alvarado L."/>
            <person name="Berlin A."/>
            <person name="Chapman S.B."/>
            <person name="Chen Z."/>
            <person name="Freedman E."/>
            <person name="Gellesch M."/>
            <person name="Goldberg J."/>
            <person name="Griggs A."/>
            <person name="Gujja S."/>
            <person name="Heilman E."/>
            <person name="Heiman D."/>
            <person name="Howarth C."/>
            <person name="Mehta T."/>
            <person name="Neiman D."/>
            <person name="Pearson M."/>
            <person name="Roberts A."/>
            <person name="Saif S."/>
            <person name="Shea T."/>
            <person name="Shenoy N."/>
            <person name="Sisk P."/>
            <person name="Stolte C."/>
            <person name="Sykes S."/>
            <person name="White J."/>
            <person name="Yandava C."/>
            <person name="Burger G."/>
            <person name="Gray M.W."/>
            <person name="Holland P.W.H."/>
            <person name="King N."/>
            <person name="Lang F.B.F."/>
            <person name="Roger A.J."/>
            <person name="Ruiz-Trillo I."/>
            <person name="Haas B."/>
            <person name="Nusbaum C."/>
            <person name="Birren B."/>
        </authorList>
    </citation>
    <scope>NUCLEOTIDE SEQUENCE [LARGE SCALE GENOMIC DNA]</scope>
    <source>
        <strain evidence="2 3">JP610</strain>
    </source>
</reference>